<dbReference type="SMART" id="SM00100">
    <property type="entry name" value="cNMP"/>
    <property type="match status" value="1"/>
</dbReference>
<evidence type="ECO:0000256" key="2">
    <source>
        <dbReference type="ARBA" id="ARBA00023125"/>
    </source>
</evidence>
<dbReference type="InterPro" id="IPR036390">
    <property type="entry name" value="WH_DNA-bd_sf"/>
</dbReference>
<comment type="caution">
    <text evidence="6">The sequence shown here is derived from an EMBL/GenBank/DDBJ whole genome shotgun (WGS) entry which is preliminary data.</text>
</comment>
<evidence type="ECO:0000313" key="7">
    <source>
        <dbReference type="Proteomes" id="UP000628854"/>
    </source>
</evidence>
<dbReference type="Gene3D" id="2.60.120.10">
    <property type="entry name" value="Jelly Rolls"/>
    <property type="match status" value="1"/>
</dbReference>
<keyword evidence="1" id="KW-0805">Transcription regulation</keyword>
<name>A0ABQ1JZB1_9PROT</name>
<dbReference type="RefSeq" id="WP_084393300.1">
    <property type="nucleotide sequence ID" value="NZ_BMKF01000002.1"/>
</dbReference>
<dbReference type="InterPro" id="IPR050397">
    <property type="entry name" value="Env_Response_Regulators"/>
</dbReference>
<evidence type="ECO:0000259" key="5">
    <source>
        <dbReference type="PROSITE" id="PS51063"/>
    </source>
</evidence>
<dbReference type="InterPro" id="IPR014710">
    <property type="entry name" value="RmlC-like_jellyroll"/>
</dbReference>
<keyword evidence="2" id="KW-0238">DNA-binding</keyword>
<dbReference type="SUPFAM" id="SSF46785">
    <property type="entry name" value="Winged helix' DNA-binding domain"/>
    <property type="match status" value="1"/>
</dbReference>
<dbReference type="InterPro" id="IPR018490">
    <property type="entry name" value="cNMP-bd_dom_sf"/>
</dbReference>
<evidence type="ECO:0000259" key="4">
    <source>
        <dbReference type="PROSITE" id="PS50042"/>
    </source>
</evidence>
<dbReference type="SUPFAM" id="SSF51206">
    <property type="entry name" value="cAMP-binding domain-like"/>
    <property type="match status" value="1"/>
</dbReference>
<dbReference type="PROSITE" id="PS50042">
    <property type="entry name" value="CNMP_BINDING_3"/>
    <property type="match status" value="1"/>
</dbReference>
<evidence type="ECO:0000256" key="3">
    <source>
        <dbReference type="ARBA" id="ARBA00023163"/>
    </source>
</evidence>
<dbReference type="PROSITE" id="PS51063">
    <property type="entry name" value="HTH_CRP_2"/>
    <property type="match status" value="1"/>
</dbReference>
<protein>
    <recommendedName>
        <fullName evidence="8">Crp/Fnr family transcriptional regulator</fullName>
    </recommendedName>
</protein>
<dbReference type="EMBL" id="BMKF01000002">
    <property type="protein sequence ID" value="GGB78806.1"/>
    <property type="molecule type" value="Genomic_DNA"/>
</dbReference>
<dbReference type="InterPro" id="IPR000595">
    <property type="entry name" value="cNMP-bd_dom"/>
</dbReference>
<proteinExistence type="predicted"/>
<dbReference type="Proteomes" id="UP000628854">
    <property type="component" value="Unassembled WGS sequence"/>
</dbReference>
<gene>
    <name evidence="6" type="ORF">GCM10011503_29560</name>
</gene>
<dbReference type="Pfam" id="PF13545">
    <property type="entry name" value="HTH_Crp_2"/>
    <property type="match status" value="1"/>
</dbReference>
<dbReference type="PANTHER" id="PTHR24567">
    <property type="entry name" value="CRP FAMILY TRANSCRIPTIONAL REGULATORY PROTEIN"/>
    <property type="match status" value="1"/>
</dbReference>
<accession>A0ABQ1JZB1</accession>
<reference evidence="7" key="1">
    <citation type="journal article" date="2019" name="Int. J. Syst. Evol. Microbiol.">
        <title>The Global Catalogue of Microorganisms (GCM) 10K type strain sequencing project: providing services to taxonomists for standard genome sequencing and annotation.</title>
        <authorList>
            <consortium name="The Broad Institute Genomics Platform"/>
            <consortium name="The Broad Institute Genome Sequencing Center for Infectious Disease"/>
            <person name="Wu L."/>
            <person name="Ma J."/>
        </authorList>
    </citation>
    <scope>NUCLEOTIDE SEQUENCE [LARGE SCALE GENOMIC DNA]</scope>
    <source>
        <strain evidence="7">CGMCC 1.15928</strain>
    </source>
</reference>
<evidence type="ECO:0000256" key="1">
    <source>
        <dbReference type="ARBA" id="ARBA00023015"/>
    </source>
</evidence>
<organism evidence="6 7">
    <name type="scientific">Henriciella pelagia</name>
    <dbReference type="NCBI Taxonomy" id="1977912"/>
    <lineage>
        <taxon>Bacteria</taxon>
        <taxon>Pseudomonadati</taxon>
        <taxon>Pseudomonadota</taxon>
        <taxon>Alphaproteobacteria</taxon>
        <taxon>Hyphomonadales</taxon>
        <taxon>Hyphomonadaceae</taxon>
        <taxon>Henriciella</taxon>
    </lineage>
</organism>
<dbReference type="InterPro" id="IPR012318">
    <property type="entry name" value="HTH_CRP"/>
</dbReference>
<dbReference type="PANTHER" id="PTHR24567:SF26">
    <property type="entry name" value="REGULATORY PROTEIN YEIL"/>
    <property type="match status" value="1"/>
</dbReference>
<evidence type="ECO:0000313" key="6">
    <source>
        <dbReference type="EMBL" id="GGB78806.1"/>
    </source>
</evidence>
<evidence type="ECO:0008006" key="8">
    <source>
        <dbReference type="Google" id="ProtNLM"/>
    </source>
</evidence>
<dbReference type="InterPro" id="IPR036388">
    <property type="entry name" value="WH-like_DNA-bd_sf"/>
</dbReference>
<dbReference type="CDD" id="cd00038">
    <property type="entry name" value="CAP_ED"/>
    <property type="match status" value="1"/>
</dbReference>
<sequence length="222" mass="24997">MSRIFDFSIPALFDLLHADAAAALKEAATSRNYKDGDIIHVQGETTEHMNWVESGAVAFGTLTEADGFLQMVELGQGHHYGEFVYYECQPRKLSAQAIGPTVIMAVHFEQFRKIVEEFPEILKACFQVTSSKNALLLEVYDDARRLPSAQRIAKMLVILSRGRKPETSLPFTQSDFSVILGISKVTVNQTLKKLEEQGIIELGYRFIRVLNLDKLRQCAKRS</sequence>
<feature type="domain" description="HTH crp-type" evidence="5">
    <location>
        <begin position="146"/>
        <end position="213"/>
    </location>
</feature>
<dbReference type="SMART" id="SM00419">
    <property type="entry name" value="HTH_CRP"/>
    <property type="match status" value="1"/>
</dbReference>
<dbReference type="Gene3D" id="1.10.10.10">
    <property type="entry name" value="Winged helix-like DNA-binding domain superfamily/Winged helix DNA-binding domain"/>
    <property type="match status" value="1"/>
</dbReference>
<feature type="domain" description="Cyclic nucleotide-binding" evidence="4">
    <location>
        <begin position="12"/>
        <end position="132"/>
    </location>
</feature>
<dbReference type="Pfam" id="PF00027">
    <property type="entry name" value="cNMP_binding"/>
    <property type="match status" value="1"/>
</dbReference>
<keyword evidence="7" id="KW-1185">Reference proteome</keyword>
<keyword evidence="3" id="KW-0804">Transcription</keyword>